<dbReference type="EMBL" id="CP064939">
    <property type="protein sequence ID" value="QPH38750.1"/>
    <property type="molecule type" value="Genomic_DNA"/>
</dbReference>
<organism evidence="1 2">
    <name type="scientific">Pedobacter endophyticus</name>
    <dbReference type="NCBI Taxonomy" id="2789740"/>
    <lineage>
        <taxon>Bacteria</taxon>
        <taxon>Pseudomonadati</taxon>
        <taxon>Bacteroidota</taxon>
        <taxon>Sphingobacteriia</taxon>
        <taxon>Sphingobacteriales</taxon>
        <taxon>Sphingobacteriaceae</taxon>
        <taxon>Pedobacter</taxon>
    </lineage>
</organism>
<evidence type="ECO:0000313" key="2">
    <source>
        <dbReference type="Proteomes" id="UP000594759"/>
    </source>
</evidence>
<keyword evidence="2" id="KW-1185">Reference proteome</keyword>
<dbReference type="RefSeq" id="WP_196098226.1">
    <property type="nucleotide sequence ID" value="NZ_CP064939.1"/>
</dbReference>
<reference evidence="1 2" key="1">
    <citation type="submission" date="2020-11" db="EMBL/GenBank/DDBJ databases">
        <title>Pedobacter endophytica, an endophytic bacteria isolated form Carex pumila.</title>
        <authorList>
            <person name="Peng Y."/>
            <person name="Jiang L."/>
            <person name="Lee J."/>
        </authorList>
    </citation>
    <scope>NUCLEOTIDE SEQUENCE [LARGE SCALE GENOMIC DNA]</scope>
    <source>
        <strain evidence="1 2">JBR3-12</strain>
    </source>
</reference>
<dbReference type="KEGG" id="pex:IZT61_16995"/>
<accession>A0A7U3Q6K5</accession>
<name>A0A7U3Q6K5_9SPHI</name>
<proteinExistence type="predicted"/>
<dbReference type="AlphaFoldDB" id="A0A7U3Q6K5"/>
<sequence length="66" mass="7789">MYSDQLVIEAAKSRIDFFNQEEINQKEYLNVHLTINEPVPQSLIVIFHREKINNALGWTFVDLIKN</sequence>
<protein>
    <submittedName>
        <fullName evidence="1">Uncharacterized protein</fullName>
    </submittedName>
</protein>
<evidence type="ECO:0000313" key="1">
    <source>
        <dbReference type="EMBL" id="QPH38750.1"/>
    </source>
</evidence>
<dbReference type="Proteomes" id="UP000594759">
    <property type="component" value="Chromosome"/>
</dbReference>
<gene>
    <name evidence="1" type="ORF">IZT61_16995</name>
</gene>